<organism evidence="1 2">
    <name type="scientific">Curtobacterium oceanosedimentum</name>
    <dbReference type="NCBI Taxonomy" id="465820"/>
    <lineage>
        <taxon>Bacteria</taxon>
        <taxon>Bacillati</taxon>
        <taxon>Actinomycetota</taxon>
        <taxon>Actinomycetes</taxon>
        <taxon>Micrococcales</taxon>
        <taxon>Microbacteriaceae</taxon>
        <taxon>Curtobacterium</taxon>
    </lineage>
</organism>
<accession>A0A147DR21</accession>
<proteinExistence type="predicted"/>
<reference evidence="1 2" key="1">
    <citation type="journal article" date="2016" name="Front. Microbiol.">
        <title>Genomic Resource of Rice Seed Associated Bacteria.</title>
        <authorList>
            <person name="Midha S."/>
            <person name="Bansal K."/>
            <person name="Sharma S."/>
            <person name="Kumar N."/>
            <person name="Patil P.P."/>
            <person name="Chaudhry V."/>
            <person name="Patil P.B."/>
        </authorList>
    </citation>
    <scope>NUCLEOTIDE SEQUENCE [LARGE SCALE GENOMIC DNA]</scope>
    <source>
        <strain evidence="1 2">NS359</strain>
    </source>
</reference>
<gene>
    <name evidence="1" type="ORF">NS359_08075</name>
</gene>
<dbReference type="EMBL" id="LDRC01000039">
    <property type="protein sequence ID" value="KTR52037.1"/>
    <property type="molecule type" value="Genomic_DNA"/>
</dbReference>
<dbReference type="Proteomes" id="UP000072763">
    <property type="component" value="Unassembled WGS sequence"/>
</dbReference>
<protein>
    <submittedName>
        <fullName evidence="1">Uncharacterized protein</fullName>
    </submittedName>
</protein>
<sequence length="78" mass="8794">MLNHMIQYDDVLFWLAREEMFGALMVNPLIVTFCTPSRDRLCAQVRSRCIVSAFPEVVNQAAETAPHVMHSEILGVSS</sequence>
<name>A0A147DR21_9MICO</name>
<evidence type="ECO:0000313" key="1">
    <source>
        <dbReference type="EMBL" id="KTR52037.1"/>
    </source>
</evidence>
<evidence type="ECO:0000313" key="2">
    <source>
        <dbReference type="Proteomes" id="UP000072763"/>
    </source>
</evidence>
<comment type="caution">
    <text evidence="1">The sequence shown here is derived from an EMBL/GenBank/DDBJ whole genome shotgun (WGS) entry which is preliminary data.</text>
</comment>
<dbReference type="AlphaFoldDB" id="A0A147DR21"/>